<reference evidence="3" key="1">
    <citation type="journal article" date="2019" name="Int. J. Syst. Evol. Microbiol.">
        <title>The Global Catalogue of Microorganisms (GCM) 10K type strain sequencing project: providing services to taxonomists for standard genome sequencing and annotation.</title>
        <authorList>
            <consortium name="The Broad Institute Genomics Platform"/>
            <consortium name="The Broad Institute Genome Sequencing Center for Infectious Disease"/>
            <person name="Wu L."/>
            <person name="Ma J."/>
        </authorList>
    </citation>
    <scope>NUCLEOTIDE SEQUENCE [LARGE SCALE GENOMIC DNA]</scope>
    <source>
        <strain evidence="3">CCUG 53903</strain>
    </source>
</reference>
<organism evidence="2 3">
    <name type="scientific">Nonomuraea insulae</name>
    <dbReference type="NCBI Taxonomy" id="1616787"/>
    <lineage>
        <taxon>Bacteria</taxon>
        <taxon>Bacillati</taxon>
        <taxon>Actinomycetota</taxon>
        <taxon>Actinomycetes</taxon>
        <taxon>Streptosporangiales</taxon>
        <taxon>Streptosporangiaceae</taxon>
        <taxon>Nonomuraea</taxon>
    </lineage>
</organism>
<protein>
    <submittedName>
        <fullName evidence="2">Uncharacterized protein</fullName>
    </submittedName>
</protein>
<keyword evidence="3" id="KW-1185">Reference proteome</keyword>
<feature type="region of interest" description="Disordered" evidence="1">
    <location>
        <begin position="118"/>
        <end position="150"/>
    </location>
</feature>
<gene>
    <name evidence="2" type="ORF">ACFPZ3_29270</name>
</gene>
<name>A0ABW1CQE8_9ACTN</name>
<dbReference type="RefSeq" id="WP_379517482.1">
    <property type="nucleotide sequence ID" value="NZ_JBHSPA010000032.1"/>
</dbReference>
<sequence length="150" mass="16683">MTEHQQLNLLGQISADQYRQQTEQVPHQPVDQRQQHLAMVPAAALIAQRNPSSQYETVFPSGTGTGQVFLTKHQQLNILGQISAGQHRQQTEQVPHQPVDQRQQHLAMLAAAALIAQRNPSSQRQTMFPSGTRHAKPSQGHDVGGCNFRQ</sequence>
<evidence type="ECO:0000313" key="2">
    <source>
        <dbReference type="EMBL" id="MFC5827974.1"/>
    </source>
</evidence>
<evidence type="ECO:0000256" key="1">
    <source>
        <dbReference type="SAM" id="MobiDB-lite"/>
    </source>
</evidence>
<accession>A0ABW1CQE8</accession>
<evidence type="ECO:0000313" key="3">
    <source>
        <dbReference type="Proteomes" id="UP001596058"/>
    </source>
</evidence>
<proteinExistence type="predicted"/>
<comment type="caution">
    <text evidence="2">The sequence shown here is derived from an EMBL/GenBank/DDBJ whole genome shotgun (WGS) entry which is preliminary data.</text>
</comment>
<dbReference type="EMBL" id="JBHSPA010000032">
    <property type="protein sequence ID" value="MFC5827974.1"/>
    <property type="molecule type" value="Genomic_DNA"/>
</dbReference>
<dbReference type="Proteomes" id="UP001596058">
    <property type="component" value="Unassembled WGS sequence"/>
</dbReference>
<feature type="non-terminal residue" evidence="2">
    <location>
        <position position="150"/>
    </location>
</feature>
<feature type="compositionally biased region" description="Polar residues" evidence="1">
    <location>
        <begin position="118"/>
        <end position="129"/>
    </location>
</feature>